<keyword evidence="4" id="KW-1185">Reference proteome</keyword>
<feature type="compositionally biased region" description="Polar residues" evidence="2">
    <location>
        <begin position="404"/>
        <end position="419"/>
    </location>
</feature>
<evidence type="ECO:0000256" key="1">
    <source>
        <dbReference type="ARBA" id="ARBA00023002"/>
    </source>
</evidence>
<dbReference type="Gene3D" id="3.90.180.10">
    <property type="entry name" value="Medium-chain alcohol dehydrogenases, catalytic domain"/>
    <property type="match status" value="1"/>
</dbReference>
<dbReference type="PANTHER" id="PTHR45348">
    <property type="entry name" value="HYPOTHETICAL OXIDOREDUCTASE (EUROFUNG)"/>
    <property type="match status" value="1"/>
</dbReference>
<organism evidence="3 4">
    <name type="scientific">Podospora didyma</name>
    <dbReference type="NCBI Taxonomy" id="330526"/>
    <lineage>
        <taxon>Eukaryota</taxon>
        <taxon>Fungi</taxon>
        <taxon>Dikarya</taxon>
        <taxon>Ascomycota</taxon>
        <taxon>Pezizomycotina</taxon>
        <taxon>Sordariomycetes</taxon>
        <taxon>Sordariomycetidae</taxon>
        <taxon>Sordariales</taxon>
        <taxon>Podosporaceae</taxon>
        <taxon>Podospora</taxon>
    </lineage>
</organism>
<keyword evidence="1" id="KW-0560">Oxidoreductase</keyword>
<evidence type="ECO:0000256" key="2">
    <source>
        <dbReference type="SAM" id="MobiDB-lite"/>
    </source>
</evidence>
<dbReference type="InterPro" id="IPR047122">
    <property type="entry name" value="Trans-enoyl_RdTase-like"/>
</dbReference>
<comment type="caution">
    <text evidence="3">The sequence shown here is derived from an EMBL/GenBank/DDBJ whole genome shotgun (WGS) entry which is preliminary data.</text>
</comment>
<feature type="region of interest" description="Disordered" evidence="2">
    <location>
        <begin position="346"/>
        <end position="443"/>
    </location>
</feature>
<dbReference type="Gene3D" id="3.40.50.720">
    <property type="entry name" value="NAD(P)-binding Rossmann-like Domain"/>
    <property type="match status" value="1"/>
</dbReference>
<dbReference type="PANTHER" id="PTHR45348:SF2">
    <property type="entry name" value="ZINC-TYPE ALCOHOL DEHYDROGENASE-LIKE PROTEIN C2E1P3.01"/>
    <property type="match status" value="1"/>
</dbReference>
<dbReference type="EMBL" id="JAULSW010000004">
    <property type="protein sequence ID" value="KAK3385995.1"/>
    <property type="molecule type" value="Genomic_DNA"/>
</dbReference>
<sequence>MKLLSNLPPISVSEYCATFRNLNATMLIDKVIPISGSMEFLDLGPSRCKASDKATELDIDIGTTHIRNSCKDQPEPYETPASLLICRGKNKFRDCLRSWIRGDRIAGFVYGGNQVQPQECAFTEYYVAKGDLWLKVPRTLTARVHVRHKLSDEEASTLRIGITTVGQVLYQSFNLLLPGDNAKADFPLLIYSASTATGTLAAYVYAVFDYNDPDYIKKIEEYTYYSLVYTLYYINTQFGLYLMQNSITAYNDVTLDDLDMLTRQEQEKILIGGDRKRMEALLMDRNRHEELVAALTARMQQPRWSSNSYTVLDEAGVDAVARQLYGLKHFGVTLKMVKNTISSAHKETYRERPYRVRSHEHHTSTGQPGAGGGGISVSTMNGTPSSSHTGSMINTGLSMMGLSSDPSASSSKWQRSSTPRPLGVVTADPTAAHQRAQVTAKPV</sequence>
<reference evidence="3" key="2">
    <citation type="submission" date="2023-06" db="EMBL/GenBank/DDBJ databases">
        <authorList>
            <consortium name="Lawrence Berkeley National Laboratory"/>
            <person name="Haridas S."/>
            <person name="Hensen N."/>
            <person name="Bonometti L."/>
            <person name="Westerberg I."/>
            <person name="Brannstrom I.O."/>
            <person name="Guillou S."/>
            <person name="Cros-Aarteil S."/>
            <person name="Calhoun S."/>
            <person name="Kuo A."/>
            <person name="Mondo S."/>
            <person name="Pangilinan J."/>
            <person name="Riley R."/>
            <person name="LaButti K."/>
            <person name="Andreopoulos B."/>
            <person name="Lipzen A."/>
            <person name="Chen C."/>
            <person name="Yanf M."/>
            <person name="Daum C."/>
            <person name="Ng V."/>
            <person name="Clum A."/>
            <person name="Steindorff A."/>
            <person name="Ohm R."/>
            <person name="Martin F."/>
            <person name="Silar P."/>
            <person name="Natvig D."/>
            <person name="Lalanne C."/>
            <person name="Gautier V."/>
            <person name="Ament-velasquez S.L."/>
            <person name="Kruys A."/>
            <person name="Hutchinson M.I."/>
            <person name="Powell A.J."/>
            <person name="Barry K."/>
            <person name="Miller A.N."/>
            <person name="Grigoriev I.V."/>
            <person name="Debuchy R."/>
            <person name="Gladieux P."/>
            <person name="Thoren M.H."/>
            <person name="Johannesson H."/>
        </authorList>
    </citation>
    <scope>NUCLEOTIDE SEQUENCE</scope>
    <source>
        <strain evidence="3">CBS 232.78</strain>
    </source>
</reference>
<dbReference type="Proteomes" id="UP001285441">
    <property type="component" value="Unassembled WGS sequence"/>
</dbReference>
<evidence type="ECO:0000313" key="4">
    <source>
        <dbReference type="Proteomes" id="UP001285441"/>
    </source>
</evidence>
<proteinExistence type="predicted"/>
<dbReference type="AlphaFoldDB" id="A0AAE0NR71"/>
<protein>
    <submittedName>
        <fullName evidence="3">Uncharacterized protein</fullName>
    </submittedName>
</protein>
<reference evidence="3" key="1">
    <citation type="journal article" date="2023" name="Mol. Phylogenet. Evol.">
        <title>Genome-scale phylogeny and comparative genomics of the fungal order Sordariales.</title>
        <authorList>
            <person name="Hensen N."/>
            <person name="Bonometti L."/>
            <person name="Westerberg I."/>
            <person name="Brannstrom I.O."/>
            <person name="Guillou S."/>
            <person name="Cros-Aarteil S."/>
            <person name="Calhoun S."/>
            <person name="Haridas S."/>
            <person name="Kuo A."/>
            <person name="Mondo S."/>
            <person name="Pangilinan J."/>
            <person name="Riley R."/>
            <person name="LaButti K."/>
            <person name="Andreopoulos B."/>
            <person name="Lipzen A."/>
            <person name="Chen C."/>
            <person name="Yan M."/>
            <person name="Daum C."/>
            <person name="Ng V."/>
            <person name="Clum A."/>
            <person name="Steindorff A."/>
            <person name="Ohm R.A."/>
            <person name="Martin F."/>
            <person name="Silar P."/>
            <person name="Natvig D.O."/>
            <person name="Lalanne C."/>
            <person name="Gautier V."/>
            <person name="Ament-Velasquez S.L."/>
            <person name="Kruys A."/>
            <person name="Hutchinson M.I."/>
            <person name="Powell A.J."/>
            <person name="Barry K."/>
            <person name="Miller A.N."/>
            <person name="Grigoriev I.V."/>
            <person name="Debuchy R."/>
            <person name="Gladieux P."/>
            <person name="Hiltunen Thoren M."/>
            <person name="Johannesson H."/>
        </authorList>
    </citation>
    <scope>NUCLEOTIDE SEQUENCE</scope>
    <source>
        <strain evidence="3">CBS 232.78</strain>
    </source>
</reference>
<gene>
    <name evidence="3" type="ORF">B0H63DRAFT_523320</name>
</gene>
<dbReference type="GO" id="GO:0016651">
    <property type="term" value="F:oxidoreductase activity, acting on NAD(P)H"/>
    <property type="evidence" value="ECO:0007669"/>
    <property type="project" value="InterPro"/>
</dbReference>
<feature type="compositionally biased region" description="Polar residues" evidence="2">
    <location>
        <begin position="376"/>
        <end position="397"/>
    </location>
</feature>
<name>A0AAE0NR71_9PEZI</name>
<accession>A0AAE0NR71</accession>
<evidence type="ECO:0000313" key="3">
    <source>
        <dbReference type="EMBL" id="KAK3385995.1"/>
    </source>
</evidence>